<evidence type="ECO:0000313" key="1">
    <source>
        <dbReference type="Ensembl" id="ENSHCOP00000024134.1"/>
    </source>
</evidence>
<reference evidence="1" key="2">
    <citation type="submission" date="2025-09" db="UniProtKB">
        <authorList>
            <consortium name="Ensembl"/>
        </authorList>
    </citation>
    <scope>IDENTIFICATION</scope>
</reference>
<dbReference type="Proteomes" id="UP000264820">
    <property type="component" value="Unplaced"/>
</dbReference>
<keyword evidence="2" id="KW-1185">Reference proteome</keyword>
<evidence type="ECO:0000313" key="2">
    <source>
        <dbReference type="Proteomes" id="UP000264820"/>
    </source>
</evidence>
<reference evidence="1" key="1">
    <citation type="submission" date="2025-08" db="UniProtKB">
        <authorList>
            <consortium name="Ensembl"/>
        </authorList>
    </citation>
    <scope>IDENTIFICATION</scope>
</reference>
<sequence>DPSVAAGFEAQTLLGRENLFGWFLDRISTFKPVLGKLRRAGRIWPAEGWYSTQLRFDVNDCIHFIWTFNDRHFNARWRSSLKLQSTGSKGETIRKPAVALTQVTSLQHPPRPW</sequence>
<name>A0A3Q2Z0N2_HIPCM</name>
<organism evidence="1 2">
    <name type="scientific">Hippocampus comes</name>
    <name type="common">Tiger tail seahorse</name>
    <dbReference type="NCBI Taxonomy" id="109280"/>
    <lineage>
        <taxon>Eukaryota</taxon>
        <taxon>Metazoa</taxon>
        <taxon>Chordata</taxon>
        <taxon>Craniata</taxon>
        <taxon>Vertebrata</taxon>
        <taxon>Euteleostomi</taxon>
        <taxon>Actinopterygii</taxon>
        <taxon>Neopterygii</taxon>
        <taxon>Teleostei</taxon>
        <taxon>Neoteleostei</taxon>
        <taxon>Acanthomorphata</taxon>
        <taxon>Syngnathiaria</taxon>
        <taxon>Syngnathiformes</taxon>
        <taxon>Syngnathoidei</taxon>
        <taxon>Syngnathidae</taxon>
        <taxon>Hippocampus</taxon>
    </lineage>
</organism>
<protein>
    <submittedName>
        <fullName evidence="1">Uncharacterized protein</fullName>
    </submittedName>
</protein>
<accession>A0A3Q2Z0N2</accession>
<proteinExistence type="predicted"/>
<dbReference type="Ensembl" id="ENSHCOT00000017026.1">
    <property type="protein sequence ID" value="ENSHCOP00000024134.1"/>
    <property type="gene ID" value="ENSHCOG00000013209.1"/>
</dbReference>
<dbReference type="AlphaFoldDB" id="A0A3Q2Z0N2"/>